<dbReference type="GO" id="GO:0042761">
    <property type="term" value="P:very long-chain fatty acid biosynthetic process"/>
    <property type="evidence" value="ECO:0007669"/>
    <property type="project" value="TreeGrafter"/>
</dbReference>
<comment type="function">
    <text evidence="14">Catalyzes the third of the four reactions of the long-chain fatty acids elongation cycle. This endoplasmic reticulum-bound enzymatic process, allows the addition of two carbons to the chain of long- and very long-chain fatty acids/VLCFAs per cycle. This enzyme catalyzes the dehydration of the 3-hydroxyacyl-CoA intermediate into trans-2,3-enoyl-CoA, within each cycle of fatty acid elongation. Thereby, it participates to the production of VLCFAs of different chain lengths that are involved in multiple biological processes as precursors of membrane lipids and lipid mediators.</text>
</comment>
<comment type="similarity">
    <text evidence="3 14">Belongs to the very long-chain fatty acids dehydratase HACD family.</text>
</comment>
<keyword evidence="14" id="KW-0256">Endoplasmic reticulum</keyword>
<organism evidence="15 16">
    <name type="scientific">Geranomyces variabilis</name>
    <dbReference type="NCBI Taxonomy" id="109894"/>
    <lineage>
        <taxon>Eukaryota</taxon>
        <taxon>Fungi</taxon>
        <taxon>Fungi incertae sedis</taxon>
        <taxon>Chytridiomycota</taxon>
        <taxon>Chytridiomycota incertae sedis</taxon>
        <taxon>Chytridiomycetes</taxon>
        <taxon>Spizellomycetales</taxon>
        <taxon>Powellomycetaceae</taxon>
        <taxon>Geranomyces</taxon>
    </lineage>
</organism>
<evidence type="ECO:0000256" key="1">
    <source>
        <dbReference type="ARBA" id="ARBA00004141"/>
    </source>
</evidence>
<evidence type="ECO:0000256" key="5">
    <source>
        <dbReference type="ARBA" id="ARBA00022516"/>
    </source>
</evidence>
<evidence type="ECO:0000256" key="11">
    <source>
        <dbReference type="ARBA" id="ARBA00023160"/>
    </source>
</evidence>
<evidence type="ECO:0000256" key="6">
    <source>
        <dbReference type="ARBA" id="ARBA00022692"/>
    </source>
</evidence>
<evidence type="ECO:0000256" key="7">
    <source>
        <dbReference type="ARBA" id="ARBA00022832"/>
    </source>
</evidence>
<comment type="caution">
    <text evidence="15">The sequence shown here is derived from an EMBL/GenBank/DDBJ whole genome shotgun (WGS) entry which is preliminary data.</text>
</comment>
<dbReference type="GO" id="GO:0102158">
    <property type="term" value="F:very-long-chain (3R)-3-hydroxyacyl-CoA dehydratase activity"/>
    <property type="evidence" value="ECO:0007669"/>
    <property type="project" value="UniProtKB-EC"/>
</dbReference>
<accession>A0AAD5XTX8</accession>
<proteinExistence type="inferred from homology"/>
<comment type="pathway">
    <text evidence="2 14">Lipid metabolism; fatty acid biosynthesis.</text>
</comment>
<keyword evidence="6 14" id="KW-0812">Transmembrane</keyword>
<evidence type="ECO:0000256" key="12">
    <source>
        <dbReference type="ARBA" id="ARBA00023239"/>
    </source>
</evidence>
<dbReference type="GO" id="GO:0030497">
    <property type="term" value="P:fatty acid elongation"/>
    <property type="evidence" value="ECO:0007669"/>
    <property type="project" value="TreeGrafter"/>
</dbReference>
<keyword evidence="5 14" id="KW-0444">Lipid biosynthesis</keyword>
<keyword evidence="16" id="KW-1185">Reference proteome</keyword>
<evidence type="ECO:0000313" key="16">
    <source>
        <dbReference type="Proteomes" id="UP001212152"/>
    </source>
</evidence>
<keyword evidence="8 14" id="KW-1133">Transmembrane helix</keyword>
<protein>
    <recommendedName>
        <fullName evidence="4 14">Very-long-chain (3R)-3-hydroxyacyl-CoA dehydratase</fullName>
        <ecNumber evidence="4 14">4.2.1.134</ecNumber>
    </recommendedName>
</protein>
<dbReference type="GO" id="GO:0005789">
    <property type="term" value="C:endoplasmic reticulum membrane"/>
    <property type="evidence" value="ECO:0007669"/>
    <property type="project" value="UniProtKB-SubCell"/>
</dbReference>
<dbReference type="EMBL" id="JADGJQ010000013">
    <property type="protein sequence ID" value="KAJ3181208.1"/>
    <property type="molecule type" value="Genomic_DNA"/>
</dbReference>
<feature type="transmembrane region" description="Helical" evidence="14">
    <location>
        <begin position="156"/>
        <end position="174"/>
    </location>
</feature>
<evidence type="ECO:0000256" key="14">
    <source>
        <dbReference type="RuleBase" id="RU363109"/>
    </source>
</evidence>
<dbReference type="EC" id="4.2.1.134" evidence="4 14"/>
<sequence>MSTPSTKTTVAAPVPAPAAVPAKRKQKFPVYLAIYNLGSAFAWFYVLFHLVQYLVRSQGDYTRAIGSCAEPLIRIQTLALLEIVHSATGIVKTPLVTTVIQVFSRLLLVWGVLVPFAVPEVRGHWAVSTMIGAWCVAEIVRYLYYAEAIRGEQVPVFLTWCRYSFFFVLYPIGAGSEWILLIQSLDAAKKFSPYLYYAYVAIACLYPPGLFVMYTHMMAQRRKVMRQQRVKTD</sequence>
<evidence type="ECO:0000256" key="4">
    <source>
        <dbReference type="ARBA" id="ARBA00013122"/>
    </source>
</evidence>
<keyword evidence="9 14" id="KW-0443">Lipid metabolism</keyword>
<evidence type="ECO:0000256" key="9">
    <source>
        <dbReference type="ARBA" id="ARBA00023098"/>
    </source>
</evidence>
<comment type="catalytic activity">
    <reaction evidence="13 14">
        <text>a very-long-chain (3R)-3-hydroxyacyl-CoA = a very-long-chain (2E)-enoyl-CoA + H2O</text>
        <dbReference type="Rhea" id="RHEA:45812"/>
        <dbReference type="ChEBI" id="CHEBI:15377"/>
        <dbReference type="ChEBI" id="CHEBI:83728"/>
        <dbReference type="ChEBI" id="CHEBI:85440"/>
        <dbReference type="EC" id="4.2.1.134"/>
    </reaction>
</comment>
<keyword evidence="11 14" id="KW-0275">Fatty acid biosynthesis</keyword>
<gene>
    <name evidence="15" type="ORF">HDU87_001337</name>
</gene>
<name>A0AAD5XTX8_9FUNG</name>
<evidence type="ECO:0000313" key="15">
    <source>
        <dbReference type="EMBL" id="KAJ3181208.1"/>
    </source>
</evidence>
<dbReference type="Proteomes" id="UP001212152">
    <property type="component" value="Unassembled WGS sequence"/>
</dbReference>
<keyword evidence="7 14" id="KW-0276">Fatty acid metabolism</keyword>
<reference evidence="15" key="1">
    <citation type="submission" date="2020-05" db="EMBL/GenBank/DDBJ databases">
        <title>Phylogenomic resolution of chytrid fungi.</title>
        <authorList>
            <person name="Stajich J.E."/>
            <person name="Amses K."/>
            <person name="Simmons R."/>
            <person name="Seto K."/>
            <person name="Myers J."/>
            <person name="Bonds A."/>
            <person name="Quandt C.A."/>
            <person name="Barry K."/>
            <person name="Liu P."/>
            <person name="Grigoriev I."/>
            <person name="Longcore J.E."/>
            <person name="James T.Y."/>
        </authorList>
    </citation>
    <scope>NUCLEOTIDE SEQUENCE</scope>
    <source>
        <strain evidence="15">JEL0379</strain>
    </source>
</reference>
<evidence type="ECO:0000256" key="3">
    <source>
        <dbReference type="ARBA" id="ARBA00007811"/>
    </source>
</evidence>
<dbReference type="GO" id="GO:0030148">
    <property type="term" value="P:sphingolipid biosynthetic process"/>
    <property type="evidence" value="ECO:0007669"/>
    <property type="project" value="TreeGrafter"/>
</dbReference>
<evidence type="ECO:0000256" key="2">
    <source>
        <dbReference type="ARBA" id="ARBA00005194"/>
    </source>
</evidence>
<feature type="transmembrane region" description="Helical" evidence="14">
    <location>
        <begin position="194"/>
        <end position="219"/>
    </location>
</feature>
<dbReference type="AlphaFoldDB" id="A0AAD5XTX8"/>
<dbReference type="InterPro" id="IPR007482">
    <property type="entry name" value="Tyr_Pase-like_PTPLA"/>
</dbReference>
<comment type="subcellular location">
    <subcellularLocation>
        <location evidence="14">Endoplasmic reticulum membrane</location>
        <topology evidence="14">Multi-pass membrane protein</topology>
    </subcellularLocation>
    <subcellularLocation>
        <location evidence="1">Membrane</location>
        <topology evidence="1">Multi-pass membrane protein</topology>
    </subcellularLocation>
</comment>
<keyword evidence="10 14" id="KW-0472">Membrane</keyword>
<dbReference type="PANTHER" id="PTHR11035">
    <property type="entry name" value="VERY-LONG-CHAIN (3R)-3-HYDROXYACYL-COA DEHYDRATASE"/>
    <property type="match status" value="1"/>
</dbReference>
<evidence type="ECO:0000256" key="10">
    <source>
        <dbReference type="ARBA" id="ARBA00023136"/>
    </source>
</evidence>
<dbReference type="PANTHER" id="PTHR11035:SF3">
    <property type="entry name" value="VERY-LONG-CHAIN (3R)-3-HYDROXYACYL-COA DEHYDRATASE"/>
    <property type="match status" value="1"/>
</dbReference>
<dbReference type="Pfam" id="PF04387">
    <property type="entry name" value="PTPLA"/>
    <property type="match status" value="1"/>
</dbReference>
<feature type="transmembrane region" description="Helical" evidence="14">
    <location>
        <begin position="124"/>
        <end position="144"/>
    </location>
</feature>
<feature type="transmembrane region" description="Helical" evidence="14">
    <location>
        <begin position="33"/>
        <end position="55"/>
    </location>
</feature>
<evidence type="ECO:0000256" key="8">
    <source>
        <dbReference type="ARBA" id="ARBA00022989"/>
    </source>
</evidence>
<keyword evidence="12 14" id="KW-0456">Lyase</keyword>
<comment type="caution">
    <text evidence="14">Lacks conserved residue(s) required for the propagation of feature annotation.</text>
</comment>
<evidence type="ECO:0000256" key="13">
    <source>
        <dbReference type="ARBA" id="ARBA00036671"/>
    </source>
</evidence>